<reference evidence="2 3" key="1">
    <citation type="submission" date="2019-11" db="EMBL/GenBank/DDBJ databases">
        <title>Comparative genomics of hydrocarbon-degrading Desulfosarcina strains.</title>
        <authorList>
            <person name="Watanabe M."/>
            <person name="Kojima H."/>
            <person name="Fukui M."/>
        </authorList>
    </citation>
    <scope>NUCLEOTIDE SEQUENCE [LARGE SCALE GENOMIC DNA]</scope>
    <source>
        <strain evidence="2 3">PP31</strain>
    </source>
</reference>
<keyword evidence="1" id="KW-0472">Membrane</keyword>
<evidence type="ECO:0000313" key="2">
    <source>
        <dbReference type="EMBL" id="BBO74420.1"/>
    </source>
</evidence>
<dbReference type="Proteomes" id="UP000427769">
    <property type="component" value="Chromosome"/>
</dbReference>
<sequence length="51" mass="5569">MIVEQMRLKIDLAVEYFGASVTNPFRLPTFATIGAVSGGAWIWILVVEASV</sequence>
<evidence type="ECO:0000256" key="1">
    <source>
        <dbReference type="SAM" id="Phobius"/>
    </source>
</evidence>
<keyword evidence="1" id="KW-0812">Transmembrane</keyword>
<evidence type="ECO:0000313" key="3">
    <source>
        <dbReference type="Proteomes" id="UP000427769"/>
    </source>
</evidence>
<dbReference type="AlphaFoldDB" id="A0A5K7Z179"/>
<dbReference type="KEGG" id="dwd:DSCW_18370"/>
<protein>
    <submittedName>
        <fullName evidence="2">Uncharacterized protein</fullName>
    </submittedName>
</protein>
<keyword evidence="3" id="KW-1185">Reference proteome</keyword>
<organism evidence="2 3">
    <name type="scientific">Desulfosarcina widdelii</name>
    <dbReference type="NCBI Taxonomy" id="947919"/>
    <lineage>
        <taxon>Bacteria</taxon>
        <taxon>Pseudomonadati</taxon>
        <taxon>Thermodesulfobacteriota</taxon>
        <taxon>Desulfobacteria</taxon>
        <taxon>Desulfobacterales</taxon>
        <taxon>Desulfosarcinaceae</taxon>
        <taxon>Desulfosarcina</taxon>
    </lineage>
</organism>
<feature type="transmembrane region" description="Helical" evidence="1">
    <location>
        <begin position="27"/>
        <end position="47"/>
    </location>
</feature>
<keyword evidence="1" id="KW-1133">Transmembrane helix</keyword>
<accession>A0A5K7Z179</accession>
<proteinExistence type="predicted"/>
<gene>
    <name evidence="2" type="ORF">DSCW_18370</name>
</gene>
<name>A0A5K7Z179_9BACT</name>
<dbReference type="EMBL" id="AP021875">
    <property type="protein sequence ID" value="BBO74420.1"/>
    <property type="molecule type" value="Genomic_DNA"/>
</dbReference>